<evidence type="ECO:0000313" key="2">
    <source>
        <dbReference type="EMBL" id="RKQ18489.1"/>
    </source>
</evidence>
<sequence length="211" mass="24709">MKGKNKYWVYFLTPILAFGIFGAQATPILAHDHSFHDNYDKLDKEKKQQVDTILESLKTDLEKWGLKPPQHHHDFLDNLDEETKMKAKDIFKQAEEGKISKEEADKQLSELGIDTKKDKEHCKAFENLNEEQKKQVKDIFKQKKDGTITEEQAKEKLAEFGVDLPKDPMREKFDKLDEETKAKIKERVNEAKVEFEKIGVPFPKKYEKLTE</sequence>
<comment type="caution">
    <text evidence="2">The sequence shown here is derived from an EMBL/GenBank/DDBJ whole genome shotgun (WGS) entry which is preliminary data.</text>
</comment>
<gene>
    <name evidence="2" type="ORF">D8M03_05435</name>
</gene>
<evidence type="ECO:0000313" key="3">
    <source>
        <dbReference type="Proteomes" id="UP000272238"/>
    </source>
</evidence>
<feature type="signal peptide" evidence="1">
    <location>
        <begin position="1"/>
        <end position="25"/>
    </location>
</feature>
<organism evidence="2 3">
    <name type="scientific">Ureibacillus endophyticus</name>
    <dbReference type="NCBI Taxonomy" id="1978490"/>
    <lineage>
        <taxon>Bacteria</taxon>
        <taxon>Bacillati</taxon>
        <taxon>Bacillota</taxon>
        <taxon>Bacilli</taxon>
        <taxon>Bacillales</taxon>
        <taxon>Caryophanaceae</taxon>
        <taxon>Ureibacillus</taxon>
    </lineage>
</organism>
<evidence type="ECO:0000256" key="1">
    <source>
        <dbReference type="SAM" id="SignalP"/>
    </source>
</evidence>
<accession>A0A494Z7B1</accession>
<dbReference type="SUPFAM" id="SSF47473">
    <property type="entry name" value="EF-hand"/>
    <property type="match status" value="1"/>
</dbReference>
<dbReference type="AlphaFoldDB" id="A0A494Z7B1"/>
<proteinExistence type="predicted"/>
<dbReference type="Proteomes" id="UP000272238">
    <property type="component" value="Unassembled WGS sequence"/>
</dbReference>
<dbReference type="InterPro" id="IPR011992">
    <property type="entry name" value="EF-hand-dom_pair"/>
</dbReference>
<reference evidence="2 3" key="1">
    <citation type="journal article" date="2016" name="Antonie Van Leeuwenhoek">
        <title>Lysinibacillus endophyticus sp. nov., an indole-3-acetic acid producing endophytic bacterium isolated from corn root (Zea mays cv. Xinken-5).</title>
        <authorList>
            <person name="Yu J."/>
            <person name="Guan X."/>
            <person name="Liu C."/>
            <person name="Xiang W."/>
            <person name="Yu Z."/>
            <person name="Liu X."/>
            <person name="Wang G."/>
        </authorList>
    </citation>
    <scope>NUCLEOTIDE SEQUENCE [LARGE SCALE GENOMIC DNA]</scope>
    <source>
        <strain evidence="2 3">DSM 100506</strain>
    </source>
</reference>
<dbReference type="OrthoDB" id="2734846at2"/>
<name>A0A494Z7B1_9BACL</name>
<evidence type="ECO:0008006" key="4">
    <source>
        <dbReference type="Google" id="ProtNLM"/>
    </source>
</evidence>
<keyword evidence="3" id="KW-1185">Reference proteome</keyword>
<keyword evidence="1" id="KW-0732">Signal</keyword>
<feature type="chain" id="PRO_5039147551" description="EF-hand domain-containing protein" evidence="1">
    <location>
        <begin position="26"/>
        <end position="211"/>
    </location>
</feature>
<dbReference type="RefSeq" id="WP_121213760.1">
    <property type="nucleotide sequence ID" value="NZ_RBZN01000008.1"/>
</dbReference>
<protein>
    <recommendedName>
        <fullName evidence="4">EF-hand domain-containing protein</fullName>
    </recommendedName>
</protein>
<dbReference type="EMBL" id="RBZN01000008">
    <property type="protein sequence ID" value="RKQ18489.1"/>
    <property type="molecule type" value="Genomic_DNA"/>
</dbReference>